<dbReference type="AlphaFoldDB" id="A0A0A8HAD2"/>
<dbReference type="Pfam" id="PF21862">
    <property type="entry name" value="CiaD"/>
    <property type="match status" value="1"/>
</dbReference>
<evidence type="ECO:0000256" key="1">
    <source>
        <dbReference type="SAM" id="Coils"/>
    </source>
</evidence>
<sequence length="145" mass="17029">MNIEDLAKMAISEVNSELDNSKKQNNEFAPMVEELTQEKSINPQEKKIKEEISKVTQELIQELDDLEVKVKEEKQAAAIKIEVLEEKEESIINNEEFFLKNLRERILVLFEGLKNTKDEHVEKRLDITITFLEFLLAKIEDRLKK</sequence>
<evidence type="ECO:0000259" key="2">
    <source>
        <dbReference type="Pfam" id="PF21862"/>
    </source>
</evidence>
<reference evidence="3 4" key="1">
    <citation type="journal article" date="2014" name="Genome Biol. Evol.">
        <title>Comparative Genomics of the Campylobacter lari Group.</title>
        <authorList>
            <person name="Miller W.G."/>
            <person name="Yee E."/>
            <person name="Chapman M.H."/>
            <person name="Smith T.P."/>
            <person name="Bono J.L."/>
            <person name="Huynh S."/>
            <person name="Parker C.T."/>
            <person name="Vandamme P."/>
            <person name="Luong K."/>
            <person name="Korlach J."/>
        </authorList>
    </citation>
    <scope>NUCLEOTIDE SEQUENCE [LARGE SCALE GENOMIC DNA]</scope>
    <source>
        <strain evidence="3 4">LMG 24374</strain>
    </source>
</reference>
<dbReference type="InterPro" id="IPR054057">
    <property type="entry name" value="CiaD_C"/>
</dbReference>
<evidence type="ECO:0000313" key="3">
    <source>
        <dbReference type="EMBL" id="AJC91006.1"/>
    </source>
</evidence>
<evidence type="ECO:0000313" key="4">
    <source>
        <dbReference type="Proteomes" id="UP000031135"/>
    </source>
</evidence>
<organism evidence="3 4">
    <name type="scientific">Campylobacter subantarcticus LMG 24374</name>
    <dbReference type="NCBI Taxonomy" id="1388751"/>
    <lineage>
        <taxon>Bacteria</taxon>
        <taxon>Pseudomonadati</taxon>
        <taxon>Campylobacterota</taxon>
        <taxon>Epsilonproteobacteria</taxon>
        <taxon>Campylobacterales</taxon>
        <taxon>Campylobacteraceae</taxon>
        <taxon>Campylobacter</taxon>
    </lineage>
</organism>
<dbReference type="RefSeq" id="WP_039664204.1">
    <property type="nucleotide sequence ID" value="NZ_CP007772.1"/>
</dbReference>
<dbReference type="HOGENOM" id="CLU_153717_0_0_7"/>
<protein>
    <submittedName>
        <fullName evidence="3">Invasion antigen D</fullName>
    </submittedName>
</protein>
<gene>
    <name evidence="3" type="primary">ciaD</name>
    <name evidence="3" type="ORF">CSUB8521_1174</name>
</gene>
<name>A0A0A8HAD2_9BACT</name>
<dbReference type="OrthoDB" id="5329345at2"/>
<proteinExistence type="predicted"/>
<accession>A0A0A8HAD2</accession>
<dbReference type="EMBL" id="CP007772">
    <property type="protein sequence ID" value="AJC91006.1"/>
    <property type="molecule type" value="Genomic_DNA"/>
</dbReference>
<dbReference type="KEGG" id="csm:CSUB8521_1174"/>
<feature type="coiled-coil region" evidence="1">
    <location>
        <begin position="49"/>
        <end position="87"/>
    </location>
</feature>
<keyword evidence="1" id="KW-0175">Coiled coil</keyword>
<feature type="domain" description="Campylobacter invasion antigen D C-terminal" evidence="2">
    <location>
        <begin position="93"/>
        <end position="145"/>
    </location>
</feature>
<dbReference type="Proteomes" id="UP000031135">
    <property type="component" value="Chromosome"/>
</dbReference>